<evidence type="ECO:0000313" key="2">
    <source>
        <dbReference type="Proteomes" id="UP000823388"/>
    </source>
</evidence>
<sequence length="124" mass="14356">MRRQLRAQCWCAQSWVAAAARGGPRCPQHYGSTRWLAALRVRLHYMVSSPLLPQRRVDAAATLPVPGGRATARRLQHACWHPVREVMLVPGPVRPVWSRPWRRWRLGLEVNRRLAHLMGTDVWR</sequence>
<dbReference type="Proteomes" id="UP000823388">
    <property type="component" value="Chromosome 1N"/>
</dbReference>
<protein>
    <submittedName>
        <fullName evidence="1">Uncharacterized protein</fullName>
    </submittedName>
</protein>
<organism evidence="1 2">
    <name type="scientific">Panicum virgatum</name>
    <name type="common">Blackwell switchgrass</name>
    <dbReference type="NCBI Taxonomy" id="38727"/>
    <lineage>
        <taxon>Eukaryota</taxon>
        <taxon>Viridiplantae</taxon>
        <taxon>Streptophyta</taxon>
        <taxon>Embryophyta</taxon>
        <taxon>Tracheophyta</taxon>
        <taxon>Spermatophyta</taxon>
        <taxon>Magnoliopsida</taxon>
        <taxon>Liliopsida</taxon>
        <taxon>Poales</taxon>
        <taxon>Poaceae</taxon>
        <taxon>PACMAD clade</taxon>
        <taxon>Panicoideae</taxon>
        <taxon>Panicodae</taxon>
        <taxon>Paniceae</taxon>
        <taxon>Panicinae</taxon>
        <taxon>Panicum</taxon>
        <taxon>Panicum sect. Hiantes</taxon>
    </lineage>
</organism>
<accession>A0A8T0XHU3</accession>
<evidence type="ECO:0000313" key="1">
    <source>
        <dbReference type="EMBL" id="KAG2654989.1"/>
    </source>
</evidence>
<keyword evidence="2" id="KW-1185">Reference proteome</keyword>
<gene>
    <name evidence="1" type="ORF">PVAP13_1NG556200</name>
</gene>
<comment type="caution">
    <text evidence="1">The sequence shown here is derived from an EMBL/GenBank/DDBJ whole genome shotgun (WGS) entry which is preliminary data.</text>
</comment>
<proteinExistence type="predicted"/>
<dbReference type="AlphaFoldDB" id="A0A8T0XHU3"/>
<name>A0A8T0XHU3_PANVG</name>
<reference evidence="1" key="1">
    <citation type="submission" date="2020-05" db="EMBL/GenBank/DDBJ databases">
        <title>WGS assembly of Panicum virgatum.</title>
        <authorList>
            <person name="Lovell J.T."/>
            <person name="Jenkins J."/>
            <person name="Shu S."/>
            <person name="Juenger T.E."/>
            <person name="Schmutz J."/>
        </authorList>
    </citation>
    <scope>NUCLEOTIDE SEQUENCE</scope>
    <source>
        <strain evidence="1">AP13</strain>
    </source>
</reference>
<dbReference type="EMBL" id="CM029038">
    <property type="protein sequence ID" value="KAG2654989.1"/>
    <property type="molecule type" value="Genomic_DNA"/>
</dbReference>